<dbReference type="AlphaFoldDB" id="A0A9X2FDG8"/>
<sequence length="317" mass="33839">MHLACLPHGSSSQTLRRVLAGVPDAGVLVLPASPAHRDGGQWLLEMMKEIRRELFLQPELQVLASVDPAAVERVTLELARALCESHCDATSVARVRSVANSTTIVEWLAAGETLADRTTGEELNDDAVLQAAYVELGAAPVVEASESSASIVVSAQLSPGSLVLAAAYEGLPLDAHDWDGLATAVTLGRMIEQPRHAAPLWLEVDDGGHAMLVALPTLAPEALDKLLELERNDLATGAANADVIVDLSNACWQSLELGHFELVGVKGSPPSGRYATELVYSLGDDEHQHLWPTSVAKTLVDWDSSVHPASGWLKRKR</sequence>
<comment type="caution">
    <text evidence="2">The sequence shown here is derived from an EMBL/GenBank/DDBJ whole genome shotgun (WGS) entry which is preliminary data.</text>
</comment>
<reference evidence="2" key="1">
    <citation type="submission" date="2022-06" db="EMBL/GenBank/DDBJ databases">
        <title>Aeoliella straminimaris, a novel planctomycete from sediments.</title>
        <authorList>
            <person name="Vitorino I.R."/>
            <person name="Lage O.M."/>
        </authorList>
    </citation>
    <scope>NUCLEOTIDE SEQUENCE</scope>
    <source>
        <strain evidence="2">ICT_H6.2</strain>
    </source>
</reference>
<evidence type="ECO:0000313" key="2">
    <source>
        <dbReference type="EMBL" id="MCO6043851.1"/>
    </source>
</evidence>
<organism evidence="2 3">
    <name type="scientific">Aeoliella straminimaris</name>
    <dbReference type="NCBI Taxonomy" id="2954799"/>
    <lineage>
        <taxon>Bacteria</taxon>
        <taxon>Pseudomonadati</taxon>
        <taxon>Planctomycetota</taxon>
        <taxon>Planctomycetia</taxon>
        <taxon>Pirellulales</taxon>
        <taxon>Lacipirellulaceae</taxon>
        <taxon>Aeoliella</taxon>
    </lineage>
</organism>
<dbReference type="InterPro" id="IPR010839">
    <property type="entry name" value="AtuA_N"/>
</dbReference>
<dbReference type="EMBL" id="JAMXLR010000026">
    <property type="protein sequence ID" value="MCO6043851.1"/>
    <property type="molecule type" value="Genomic_DNA"/>
</dbReference>
<evidence type="ECO:0000259" key="1">
    <source>
        <dbReference type="Pfam" id="PF07287"/>
    </source>
</evidence>
<name>A0A9X2FDG8_9BACT</name>
<evidence type="ECO:0000313" key="3">
    <source>
        <dbReference type="Proteomes" id="UP001155241"/>
    </source>
</evidence>
<dbReference type="RefSeq" id="WP_252851953.1">
    <property type="nucleotide sequence ID" value="NZ_JAMXLR010000026.1"/>
</dbReference>
<protein>
    <submittedName>
        <fullName evidence="2">DUF1446 domain-containing protein</fullName>
    </submittedName>
</protein>
<gene>
    <name evidence="2" type="ORF">NG895_08015</name>
</gene>
<dbReference type="Pfam" id="PF07287">
    <property type="entry name" value="AtuA"/>
    <property type="match status" value="1"/>
</dbReference>
<dbReference type="Proteomes" id="UP001155241">
    <property type="component" value="Unassembled WGS sequence"/>
</dbReference>
<keyword evidence="3" id="KW-1185">Reference proteome</keyword>
<proteinExistence type="predicted"/>
<accession>A0A9X2FDG8</accession>
<feature type="domain" description="Acyclic terpene utilisation N-terminal" evidence="1">
    <location>
        <begin position="66"/>
        <end position="192"/>
    </location>
</feature>